<accession>A0A1D7QLX6</accession>
<dbReference type="Gene3D" id="3.90.226.10">
    <property type="entry name" value="2-enoyl-CoA Hydratase, Chain A, domain 1"/>
    <property type="match status" value="1"/>
</dbReference>
<evidence type="ECO:0000313" key="3">
    <source>
        <dbReference type="Proteomes" id="UP000094313"/>
    </source>
</evidence>
<dbReference type="AlphaFoldDB" id="A0A1D7QLX6"/>
<dbReference type="OrthoDB" id="5480566at2"/>
<dbReference type="PANTHER" id="PTHR11261:SF3">
    <property type="entry name" value="RETINOL-BINDING PROTEIN 3"/>
    <property type="match status" value="1"/>
</dbReference>
<dbReference type="KEGG" id="psty:BFS30_22460"/>
<protein>
    <recommendedName>
        <fullName evidence="1">Tail specific protease domain-containing protein</fullName>
    </recommendedName>
</protein>
<dbReference type="InterPro" id="IPR005151">
    <property type="entry name" value="Tail-specific_protease"/>
</dbReference>
<dbReference type="PANTHER" id="PTHR11261">
    <property type="entry name" value="INTERPHOTORECEPTOR RETINOID-BINDING PROTEIN"/>
    <property type="match status" value="1"/>
</dbReference>
<dbReference type="InterPro" id="IPR029045">
    <property type="entry name" value="ClpP/crotonase-like_dom_sf"/>
</dbReference>
<dbReference type="Pfam" id="PF03572">
    <property type="entry name" value="Peptidase_S41"/>
    <property type="match status" value="1"/>
</dbReference>
<evidence type="ECO:0000259" key="1">
    <source>
        <dbReference type="SMART" id="SM00245"/>
    </source>
</evidence>
<name>A0A1D7QLX6_9SPHI</name>
<dbReference type="GO" id="GO:0008236">
    <property type="term" value="F:serine-type peptidase activity"/>
    <property type="evidence" value="ECO:0007669"/>
    <property type="project" value="InterPro"/>
</dbReference>
<dbReference type="PROSITE" id="PS51257">
    <property type="entry name" value="PROKAR_LIPOPROTEIN"/>
    <property type="match status" value="1"/>
</dbReference>
<dbReference type="GO" id="GO:0006508">
    <property type="term" value="P:proteolysis"/>
    <property type="evidence" value="ECO:0007669"/>
    <property type="project" value="InterPro"/>
</dbReference>
<sequence length="382" mass="43144">MKKIGYLNIVFVFILFFAVSCKKDPVINHNGATDSFSQIFIQFWDKMNYQYVYWDKESTDWNLVYKKYKPLFDQLGNSDEDKRKAATYFQQMTSGLTDNHFSISFNDGALSNLTVNPAYDRKIRSENFHSRFNYVEVVKTYLDPGFLSGKGNITKNGVPINVTSGTLNNNLLYFHCNFFALKKSYDSNNTQVKMVLDYFFSQLKQSTNPIKGVILDLRSNSGGEIIDLNFFAGKLVNKDITFGYARGKSGLGKLSYLPWLESRLKRDPTYETTIPVILLADNFSASLAEIMTLALKSPKNLVIGEQTYGATGAISDAAIFNSGSFELGNFASVTTSAVEFKGIDGTFYENVGITPDLYVPFNLQELARNKDLQLELAIRQFK</sequence>
<gene>
    <name evidence="2" type="ORF">BFS30_22460</name>
</gene>
<feature type="domain" description="Tail specific protease" evidence="1">
    <location>
        <begin position="150"/>
        <end position="360"/>
    </location>
</feature>
<dbReference type="EMBL" id="CP017141">
    <property type="protein sequence ID" value="AOM79676.1"/>
    <property type="molecule type" value="Genomic_DNA"/>
</dbReference>
<dbReference type="Proteomes" id="UP000094313">
    <property type="component" value="Chromosome"/>
</dbReference>
<dbReference type="SUPFAM" id="SSF52096">
    <property type="entry name" value="ClpP/crotonase"/>
    <property type="match status" value="1"/>
</dbReference>
<evidence type="ECO:0000313" key="2">
    <source>
        <dbReference type="EMBL" id="AOM79676.1"/>
    </source>
</evidence>
<keyword evidence="3" id="KW-1185">Reference proteome</keyword>
<organism evidence="2 3">
    <name type="scientific">Pedobacter steynii</name>
    <dbReference type="NCBI Taxonomy" id="430522"/>
    <lineage>
        <taxon>Bacteria</taxon>
        <taxon>Pseudomonadati</taxon>
        <taxon>Bacteroidota</taxon>
        <taxon>Sphingobacteriia</taxon>
        <taxon>Sphingobacteriales</taxon>
        <taxon>Sphingobacteriaceae</taxon>
        <taxon>Pedobacter</taxon>
    </lineage>
</organism>
<proteinExistence type="predicted"/>
<reference evidence="2 3" key="1">
    <citation type="submission" date="2016-08" db="EMBL/GenBank/DDBJ databases">
        <authorList>
            <person name="Seilhamer J.J."/>
        </authorList>
    </citation>
    <scope>NUCLEOTIDE SEQUENCE [LARGE SCALE GENOMIC DNA]</scope>
    <source>
        <strain evidence="2 3">DX4</strain>
    </source>
</reference>
<dbReference type="SMART" id="SM00245">
    <property type="entry name" value="TSPc"/>
    <property type="match status" value="1"/>
</dbReference>
<dbReference type="Gene3D" id="3.30.750.44">
    <property type="match status" value="1"/>
</dbReference>